<dbReference type="PROSITE" id="PS51684">
    <property type="entry name" value="SAM_MT_TRM5_TYW2"/>
    <property type="match status" value="1"/>
</dbReference>
<dbReference type="Proteomes" id="UP001275084">
    <property type="component" value="Unassembled WGS sequence"/>
</dbReference>
<evidence type="ECO:0000256" key="10">
    <source>
        <dbReference type="HAMAP-Rule" id="MF_03152"/>
    </source>
</evidence>
<dbReference type="InterPro" id="IPR030382">
    <property type="entry name" value="MeTrfase_TRM5/TYW2"/>
</dbReference>
<comment type="similarity">
    <text evidence="1">Belongs to the class I-like SAM-binding methyltransferase superfamily. TRM5/TYW2 family.</text>
</comment>
<dbReference type="Pfam" id="PF25133">
    <property type="entry name" value="TYW2_N_2"/>
    <property type="match status" value="1"/>
</dbReference>
<evidence type="ECO:0000256" key="1">
    <source>
        <dbReference type="ARBA" id="ARBA00009775"/>
    </source>
</evidence>
<dbReference type="EMBL" id="JAUIQD010000001">
    <property type="protein sequence ID" value="KAK3362762.1"/>
    <property type="molecule type" value="Genomic_DNA"/>
</dbReference>
<comment type="function">
    <text evidence="10">Specifically methylates the N1 position of guanosine-37 in various cytoplasmic and mitochondrial tRNAs. Methylation is not dependent on the nature of the nucleoside 5' of the target nucleoside. This is the first step in the biosynthesis of wybutosine (yW), a modified base adjacent to the anticodon of tRNAs and required for accurate decoding.</text>
</comment>
<comment type="subcellular location">
    <subcellularLocation>
        <location evidence="10">Mitochondrion matrix</location>
    </subcellularLocation>
    <subcellularLocation>
        <location evidence="10">Nucleus</location>
    </subcellularLocation>
    <subcellularLocation>
        <location evidence="10">Cytoplasm</location>
    </subcellularLocation>
    <text evidence="10">Predominantly in the mitochondria and in the nucleus.</text>
</comment>
<evidence type="ECO:0000256" key="6">
    <source>
        <dbReference type="ARBA" id="ARBA00022694"/>
    </source>
</evidence>
<evidence type="ECO:0000313" key="12">
    <source>
        <dbReference type="EMBL" id="KAK3362762.1"/>
    </source>
</evidence>
<keyword evidence="3 10" id="KW-0489">Methyltransferase</keyword>
<dbReference type="Gene3D" id="3.30.300.110">
    <property type="entry name" value="Met-10+ protein-like domains"/>
    <property type="match status" value="1"/>
</dbReference>
<evidence type="ECO:0000256" key="9">
    <source>
        <dbReference type="ARBA" id="ARBA00047783"/>
    </source>
</evidence>
<keyword evidence="7 10" id="KW-0496">Mitochondrion</keyword>
<dbReference type="GO" id="GO:0005759">
    <property type="term" value="C:mitochondrial matrix"/>
    <property type="evidence" value="ECO:0007669"/>
    <property type="project" value="UniProtKB-SubCell"/>
</dbReference>
<feature type="binding site" evidence="10">
    <location>
        <begin position="288"/>
        <end position="289"/>
    </location>
    <ligand>
        <name>S-adenosyl-L-methionine</name>
        <dbReference type="ChEBI" id="CHEBI:59789"/>
    </ligand>
</feature>
<dbReference type="PANTHER" id="PTHR23245">
    <property type="entry name" value="TRNA METHYLTRANSFERASE"/>
    <property type="match status" value="1"/>
</dbReference>
<comment type="catalytic activity">
    <reaction evidence="9 10">
        <text>guanosine(37) in tRNA + S-adenosyl-L-methionine = N(1)-methylguanosine(37) in tRNA + S-adenosyl-L-homocysteine + H(+)</text>
        <dbReference type="Rhea" id="RHEA:36899"/>
        <dbReference type="Rhea" id="RHEA-COMP:10145"/>
        <dbReference type="Rhea" id="RHEA-COMP:10147"/>
        <dbReference type="ChEBI" id="CHEBI:15378"/>
        <dbReference type="ChEBI" id="CHEBI:57856"/>
        <dbReference type="ChEBI" id="CHEBI:59789"/>
        <dbReference type="ChEBI" id="CHEBI:73542"/>
        <dbReference type="ChEBI" id="CHEBI:74269"/>
        <dbReference type="EC" id="2.1.1.228"/>
    </reaction>
</comment>
<comment type="subunit">
    <text evidence="10">Monomer.</text>
</comment>
<dbReference type="GO" id="GO:0005634">
    <property type="term" value="C:nucleus"/>
    <property type="evidence" value="ECO:0007669"/>
    <property type="project" value="UniProtKB-SubCell"/>
</dbReference>
<dbReference type="FunFam" id="3.30.300.110:FF:000001">
    <property type="entry name" value="tRNA (guanine(37)-N1)-methyltransferase"/>
    <property type="match status" value="1"/>
</dbReference>
<proteinExistence type="inferred from homology"/>
<dbReference type="Gene3D" id="3.40.50.150">
    <property type="entry name" value="Vaccinia Virus protein VP39"/>
    <property type="match status" value="1"/>
</dbReference>
<evidence type="ECO:0000313" key="13">
    <source>
        <dbReference type="Proteomes" id="UP001275084"/>
    </source>
</evidence>
<feature type="binding site" evidence="10">
    <location>
        <position position="370"/>
    </location>
    <ligand>
        <name>S-adenosyl-L-methionine</name>
        <dbReference type="ChEBI" id="CHEBI:59789"/>
    </ligand>
</feature>
<accession>A0AAJ0MJJ9</accession>
<dbReference type="InterPro" id="IPR056743">
    <property type="entry name" value="TRM5-TYW2-like_MTfase"/>
</dbReference>
<keyword evidence="6 10" id="KW-0819">tRNA processing</keyword>
<keyword evidence="13" id="KW-1185">Reference proteome</keyword>
<dbReference type="SUPFAM" id="SSF53335">
    <property type="entry name" value="S-adenosyl-L-methionine-dependent methyltransferases"/>
    <property type="match status" value="1"/>
</dbReference>
<keyword evidence="4 10" id="KW-0808">Transferase</keyword>
<evidence type="ECO:0000256" key="3">
    <source>
        <dbReference type="ARBA" id="ARBA00022603"/>
    </source>
</evidence>
<dbReference type="GO" id="GO:0052906">
    <property type="term" value="F:tRNA (guanine(37)-N1)-methyltransferase activity"/>
    <property type="evidence" value="ECO:0007669"/>
    <property type="project" value="UniProtKB-UniRule"/>
</dbReference>
<gene>
    <name evidence="10" type="primary">TRM5</name>
    <name evidence="12" type="ORF">B0T25DRAFT_16269</name>
</gene>
<comment type="caution">
    <text evidence="12">The sequence shown here is derived from an EMBL/GenBank/DDBJ whole genome shotgun (WGS) entry which is preliminary data.</text>
</comment>
<comment type="similarity">
    <text evidence="10">Belongs to the TRM5 / TYW2 family.</text>
</comment>
<evidence type="ECO:0000256" key="7">
    <source>
        <dbReference type="ARBA" id="ARBA00023128"/>
    </source>
</evidence>
<dbReference type="GO" id="GO:0070901">
    <property type="term" value="P:mitochondrial tRNA methylation"/>
    <property type="evidence" value="ECO:0007669"/>
    <property type="project" value="UniProtKB-ARBA"/>
</dbReference>
<dbReference type="EC" id="2.1.1.228" evidence="10"/>
<evidence type="ECO:0000256" key="4">
    <source>
        <dbReference type="ARBA" id="ARBA00022679"/>
    </source>
</evidence>
<keyword evidence="8 10" id="KW-0539">Nucleus</keyword>
<dbReference type="Pfam" id="PF02475">
    <property type="entry name" value="TRM5-TYW2_MTfase"/>
    <property type="match status" value="1"/>
</dbReference>
<feature type="binding site" evidence="10">
    <location>
        <position position="250"/>
    </location>
    <ligand>
        <name>S-adenosyl-L-methionine</name>
        <dbReference type="ChEBI" id="CHEBI:59789"/>
    </ligand>
</feature>
<sequence length="483" mass="53865">MSYHDSKNGSGAESRDLKEEMSIFCPPAVRSGATALNRALFSKRVDLAAAAVNDSRLISKYRKALADGHDILAERSISPIVIHPNQTLAQQGRKCLLLNTTTKAEEPDTWGQVLKDGVQRQELSVIPYVMQLDYSHWSTHEILTSILPEELHNDIPSGFNTAGHVAHLNLRDHFAPYKKVIAEVLVDKNPAIRTVINKVDNVGSESVFRTFQYEVLAGPNDLQVQVAESGCTFEFDYAKVYWNSKLETEHRRLVKLFRPGEVVCDVMAGIGPFAVPAGKNGVFVWANDMNPESYRYLKDAMKRNKVEQFVRPFCEDGRTFIQQAADSVLAASQNGEYAVISQKRPARGAKRNQEPKHVPVPPAISHFVMNLPASAIEFVGCYRGLYAGHETLFAPATETKLPLVHVHCFSFKADDETPLNDICQRISKEMGFEMKPGDPEVEGQVAIHDVRDVAPSKRMFCASFRVPREVAFASRSRGESRPL</sequence>
<dbReference type="AlphaFoldDB" id="A0AAJ0MJJ9"/>
<dbReference type="HAMAP" id="MF_03152">
    <property type="entry name" value="TRM5"/>
    <property type="match status" value="1"/>
</dbReference>
<keyword evidence="2 10" id="KW-0963">Cytoplasm</keyword>
<feature type="domain" description="SAM-dependent methyltransferase TRM5/TYW2-type" evidence="11">
    <location>
        <begin position="159"/>
        <end position="468"/>
    </location>
</feature>
<protein>
    <recommendedName>
        <fullName evidence="10">tRNA (guanine(37)-N1)-methyltransferase</fullName>
        <ecNumber evidence="10">2.1.1.228</ecNumber>
    </recommendedName>
    <alternativeName>
        <fullName evidence="10">M1G-methyltransferase</fullName>
    </alternativeName>
    <alternativeName>
        <fullName evidence="10">tRNA [GM37] methyltransferase</fullName>
    </alternativeName>
    <alternativeName>
        <fullName evidence="10">tRNA methyltransferase 5</fullName>
    </alternativeName>
</protein>
<feature type="binding site" evidence="10">
    <location>
        <begin position="316"/>
        <end position="317"/>
    </location>
    <ligand>
        <name>S-adenosyl-L-methionine</name>
        <dbReference type="ChEBI" id="CHEBI:59789"/>
    </ligand>
</feature>
<evidence type="ECO:0000256" key="2">
    <source>
        <dbReference type="ARBA" id="ARBA00022490"/>
    </source>
</evidence>
<evidence type="ECO:0000256" key="8">
    <source>
        <dbReference type="ARBA" id="ARBA00023242"/>
    </source>
</evidence>
<dbReference type="InterPro" id="IPR029063">
    <property type="entry name" value="SAM-dependent_MTases_sf"/>
</dbReference>
<dbReference type="InterPro" id="IPR056744">
    <property type="entry name" value="TRM5/TYW2-like_N"/>
</dbReference>
<dbReference type="GO" id="GO:0002939">
    <property type="term" value="P:tRNA N1-guanine methylation"/>
    <property type="evidence" value="ECO:0007669"/>
    <property type="project" value="TreeGrafter"/>
</dbReference>
<reference evidence="12" key="2">
    <citation type="submission" date="2023-06" db="EMBL/GenBank/DDBJ databases">
        <authorList>
            <consortium name="Lawrence Berkeley National Laboratory"/>
            <person name="Haridas S."/>
            <person name="Hensen N."/>
            <person name="Bonometti L."/>
            <person name="Westerberg I."/>
            <person name="Brannstrom I.O."/>
            <person name="Guillou S."/>
            <person name="Cros-Aarteil S."/>
            <person name="Calhoun S."/>
            <person name="Kuo A."/>
            <person name="Mondo S."/>
            <person name="Pangilinan J."/>
            <person name="Riley R."/>
            <person name="Labutti K."/>
            <person name="Andreopoulos B."/>
            <person name="Lipzen A."/>
            <person name="Chen C."/>
            <person name="Yanf M."/>
            <person name="Daum C."/>
            <person name="Ng V."/>
            <person name="Clum A."/>
            <person name="Steindorff A."/>
            <person name="Ohm R."/>
            <person name="Martin F."/>
            <person name="Silar P."/>
            <person name="Natvig D."/>
            <person name="Lalanne C."/>
            <person name="Gautier V."/>
            <person name="Ament-Velasquez S.L."/>
            <person name="Kruys A."/>
            <person name="Hutchinson M.I."/>
            <person name="Powell A.J."/>
            <person name="Barry K."/>
            <person name="Miller A.N."/>
            <person name="Grigoriev I.V."/>
            <person name="Debuchy R."/>
            <person name="Gladieux P."/>
            <person name="Thoren M.H."/>
            <person name="Johannesson H."/>
        </authorList>
    </citation>
    <scope>NUCLEOTIDE SEQUENCE</scope>
    <source>
        <strain evidence="12">CBS 955.72</strain>
    </source>
</reference>
<keyword evidence="5 10" id="KW-0949">S-adenosyl-L-methionine</keyword>
<evidence type="ECO:0000259" key="11">
    <source>
        <dbReference type="PROSITE" id="PS51684"/>
    </source>
</evidence>
<dbReference type="PANTHER" id="PTHR23245:SF36">
    <property type="entry name" value="TRNA (GUANINE(37)-N1)-METHYLTRANSFERASE"/>
    <property type="match status" value="1"/>
</dbReference>
<name>A0AAJ0MJJ9_9PEZI</name>
<dbReference type="InterPro" id="IPR025792">
    <property type="entry name" value="tRNA_Gua_MeTrfase_euk"/>
</dbReference>
<organism evidence="12 13">
    <name type="scientific">Lasiosphaeria hispida</name>
    <dbReference type="NCBI Taxonomy" id="260671"/>
    <lineage>
        <taxon>Eukaryota</taxon>
        <taxon>Fungi</taxon>
        <taxon>Dikarya</taxon>
        <taxon>Ascomycota</taxon>
        <taxon>Pezizomycotina</taxon>
        <taxon>Sordariomycetes</taxon>
        <taxon>Sordariomycetidae</taxon>
        <taxon>Sordariales</taxon>
        <taxon>Lasiosphaeriaceae</taxon>
        <taxon>Lasiosphaeria</taxon>
    </lineage>
</organism>
<evidence type="ECO:0000256" key="5">
    <source>
        <dbReference type="ARBA" id="ARBA00022691"/>
    </source>
</evidence>
<reference evidence="12" key="1">
    <citation type="journal article" date="2023" name="Mol. Phylogenet. Evol.">
        <title>Genome-scale phylogeny and comparative genomics of the fungal order Sordariales.</title>
        <authorList>
            <person name="Hensen N."/>
            <person name="Bonometti L."/>
            <person name="Westerberg I."/>
            <person name="Brannstrom I.O."/>
            <person name="Guillou S."/>
            <person name="Cros-Aarteil S."/>
            <person name="Calhoun S."/>
            <person name="Haridas S."/>
            <person name="Kuo A."/>
            <person name="Mondo S."/>
            <person name="Pangilinan J."/>
            <person name="Riley R."/>
            <person name="LaButti K."/>
            <person name="Andreopoulos B."/>
            <person name="Lipzen A."/>
            <person name="Chen C."/>
            <person name="Yan M."/>
            <person name="Daum C."/>
            <person name="Ng V."/>
            <person name="Clum A."/>
            <person name="Steindorff A."/>
            <person name="Ohm R.A."/>
            <person name="Martin F."/>
            <person name="Silar P."/>
            <person name="Natvig D.O."/>
            <person name="Lalanne C."/>
            <person name="Gautier V."/>
            <person name="Ament-Velasquez S.L."/>
            <person name="Kruys A."/>
            <person name="Hutchinson M.I."/>
            <person name="Powell A.J."/>
            <person name="Barry K."/>
            <person name="Miller A.N."/>
            <person name="Grigoriev I.V."/>
            <person name="Debuchy R."/>
            <person name="Gladieux P."/>
            <person name="Hiltunen Thoren M."/>
            <person name="Johannesson H."/>
        </authorList>
    </citation>
    <scope>NUCLEOTIDE SEQUENCE</scope>
    <source>
        <strain evidence="12">CBS 955.72</strain>
    </source>
</reference>